<dbReference type="InterPro" id="IPR018110">
    <property type="entry name" value="Mandel_Rmase/mucon_lact_enz_CS"/>
</dbReference>
<keyword evidence="1" id="KW-0479">Metal-binding</keyword>
<accession>A0ABW0EBY7</accession>
<evidence type="ECO:0000313" key="4">
    <source>
        <dbReference type="Proteomes" id="UP001596161"/>
    </source>
</evidence>
<dbReference type="PANTHER" id="PTHR48073">
    <property type="entry name" value="O-SUCCINYLBENZOATE SYNTHASE-RELATED"/>
    <property type="match status" value="1"/>
</dbReference>
<organism evidence="3 4">
    <name type="scientific">Adhaeribacter terreus</name>
    <dbReference type="NCBI Taxonomy" id="529703"/>
    <lineage>
        <taxon>Bacteria</taxon>
        <taxon>Pseudomonadati</taxon>
        <taxon>Bacteroidota</taxon>
        <taxon>Cytophagia</taxon>
        <taxon>Cytophagales</taxon>
        <taxon>Hymenobacteraceae</taxon>
        <taxon>Adhaeribacter</taxon>
    </lineage>
</organism>
<dbReference type="SFLD" id="SFLDS00001">
    <property type="entry name" value="Enolase"/>
    <property type="match status" value="1"/>
</dbReference>
<dbReference type="SFLD" id="SFLDF00009">
    <property type="entry name" value="o-succinylbenzoate_synthase"/>
    <property type="match status" value="1"/>
</dbReference>
<dbReference type="PANTHER" id="PTHR48073:SF2">
    <property type="entry name" value="O-SUCCINYLBENZOATE SYNTHASE"/>
    <property type="match status" value="1"/>
</dbReference>
<name>A0ABW0EBY7_9BACT</name>
<dbReference type="RefSeq" id="WP_378016706.1">
    <property type="nucleotide sequence ID" value="NZ_JBHSKT010000003.1"/>
</dbReference>
<dbReference type="Gene3D" id="3.30.390.10">
    <property type="entry name" value="Enolase-like, N-terminal domain"/>
    <property type="match status" value="1"/>
</dbReference>
<dbReference type="EMBL" id="JBHSKT010000003">
    <property type="protein sequence ID" value="MFC5270335.1"/>
    <property type="molecule type" value="Genomic_DNA"/>
</dbReference>
<dbReference type="InterPro" id="IPR029017">
    <property type="entry name" value="Enolase-like_N"/>
</dbReference>
<dbReference type="SFLD" id="SFLDG00180">
    <property type="entry name" value="muconate_cycloisomerase"/>
    <property type="match status" value="1"/>
</dbReference>
<proteinExistence type="predicted"/>
<dbReference type="SUPFAM" id="SSF51604">
    <property type="entry name" value="Enolase C-terminal domain-like"/>
    <property type="match status" value="1"/>
</dbReference>
<feature type="domain" description="Mandelate racemase/muconate lactonizing enzyme C-terminal" evidence="2">
    <location>
        <begin position="142"/>
        <end position="240"/>
    </location>
</feature>
<dbReference type="Gene3D" id="3.20.20.120">
    <property type="entry name" value="Enolase-like C-terminal domain"/>
    <property type="match status" value="1"/>
</dbReference>
<keyword evidence="4" id="KW-1185">Reference proteome</keyword>
<dbReference type="InterPro" id="IPR029065">
    <property type="entry name" value="Enolase_C-like"/>
</dbReference>
<gene>
    <name evidence="3" type="ORF">ACFPIB_06935</name>
</gene>
<evidence type="ECO:0000259" key="2">
    <source>
        <dbReference type="SMART" id="SM00922"/>
    </source>
</evidence>
<dbReference type="SMART" id="SM00922">
    <property type="entry name" value="MR_MLE"/>
    <property type="match status" value="1"/>
</dbReference>
<protein>
    <submittedName>
        <fullName evidence="3">O-succinylbenzoate synthase</fullName>
    </submittedName>
</protein>
<evidence type="ECO:0000256" key="1">
    <source>
        <dbReference type="ARBA" id="ARBA00022723"/>
    </source>
</evidence>
<dbReference type="Pfam" id="PF13378">
    <property type="entry name" value="MR_MLE_C"/>
    <property type="match status" value="1"/>
</dbReference>
<dbReference type="InterPro" id="IPR013342">
    <property type="entry name" value="Mandelate_racemase_C"/>
</dbReference>
<dbReference type="SUPFAM" id="SSF54826">
    <property type="entry name" value="Enolase N-terminal domain-like"/>
    <property type="match status" value="1"/>
</dbReference>
<dbReference type="CDD" id="cd03320">
    <property type="entry name" value="OSBS"/>
    <property type="match status" value="1"/>
</dbReference>
<reference evidence="4" key="1">
    <citation type="journal article" date="2019" name="Int. J. Syst. Evol. Microbiol.">
        <title>The Global Catalogue of Microorganisms (GCM) 10K type strain sequencing project: providing services to taxonomists for standard genome sequencing and annotation.</title>
        <authorList>
            <consortium name="The Broad Institute Genomics Platform"/>
            <consortium name="The Broad Institute Genome Sequencing Center for Infectious Disease"/>
            <person name="Wu L."/>
            <person name="Ma J."/>
        </authorList>
    </citation>
    <scope>NUCLEOTIDE SEQUENCE [LARGE SCALE GENOMIC DNA]</scope>
    <source>
        <strain evidence="4">KACC 12602</strain>
    </source>
</reference>
<dbReference type="InterPro" id="IPR036849">
    <property type="entry name" value="Enolase-like_C_sf"/>
</dbReference>
<dbReference type="Proteomes" id="UP001596161">
    <property type="component" value="Unassembled WGS sequence"/>
</dbReference>
<sequence length="362" mass="40691">MPFQLRFSRHNLQFKFDARTSRGSLTSHTAYYLKLSDPKNPEITGWGEAAPLEGLSVDFRPDFEEKIEAFCQTFNAQKHSVFSNAESWLWEQDLHDLPALKFAVETALLDFKNGGKKIIFDTEFTQGETGIPINGLVWMGDEKFMQQQILQKLDQGYDCLKLKIGGLDFETELKILASVRAMAPPEKLQIRLDANGAFSPKDALEKLSKLAAFSVHSLEQPIKPNQYAAMKKICAESPIPIALDEELIGVTDMVVQQKMLDQIRPQFIILKPTLLGGLQASKKWIALAEERNIGWWITSALESNIGLNAIAQFTSTFSNLIPQGLGTGQLYHNNIPSPLLIEKGYLFYRKNLGWQTEILAGN</sequence>
<evidence type="ECO:0000313" key="3">
    <source>
        <dbReference type="EMBL" id="MFC5270335.1"/>
    </source>
</evidence>
<dbReference type="PROSITE" id="PS00909">
    <property type="entry name" value="MR_MLE_2"/>
    <property type="match status" value="1"/>
</dbReference>
<comment type="caution">
    <text evidence="3">The sequence shown here is derived from an EMBL/GenBank/DDBJ whole genome shotgun (WGS) entry which is preliminary data.</text>
</comment>